<sequence>MRPLTLVPAWVFVLLALFCSVVSAGIVEYTFNEISLVENMSIPRFCNDQVITAVNGQFPGPTIRVREGDTHVVHVLNKTPYDITCIASEPFRQVSRSSFQPIELRSGFSWRSYTSIEEWSKSEEVENMSIPRFCNDQVITAVNGQFPGPTIRVREGDTHVVHVLNKTPYDITCIGNCSILITITKS</sequence>
<comment type="similarity">
    <text evidence="1">Belongs to the multicopper oxidase family.</text>
</comment>
<keyword evidence="5" id="KW-1185">Reference proteome</keyword>
<evidence type="ECO:0000313" key="4">
    <source>
        <dbReference type="EMBL" id="QCE11846.1"/>
    </source>
</evidence>
<proteinExistence type="inferred from homology"/>
<dbReference type="PANTHER" id="PTHR11709:SF9">
    <property type="entry name" value="LACCASE-7"/>
    <property type="match status" value="1"/>
</dbReference>
<dbReference type="InterPro" id="IPR008972">
    <property type="entry name" value="Cupredoxin"/>
</dbReference>
<accession>A0A4D6NDM0</accession>
<dbReference type="InterPro" id="IPR045087">
    <property type="entry name" value="Cu-oxidase_fam"/>
</dbReference>
<name>A0A4D6NDM0_VIGUN</name>
<evidence type="ECO:0000313" key="5">
    <source>
        <dbReference type="Proteomes" id="UP000501690"/>
    </source>
</evidence>
<dbReference type="Gene3D" id="2.60.40.420">
    <property type="entry name" value="Cupredoxins - blue copper proteins"/>
    <property type="match status" value="2"/>
</dbReference>
<feature type="domain" description="Plastocyanin-like" evidence="3">
    <location>
        <begin position="42"/>
        <end position="84"/>
    </location>
</feature>
<evidence type="ECO:0000256" key="2">
    <source>
        <dbReference type="SAM" id="SignalP"/>
    </source>
</evidence>
<dbReference type="GO" id="GO:0005507">
    <property type="term" value="F:copper ion binding"/>
    <property type="evidence" value="ECO:0007669"/>
    <property type="project" value="InterPro"/>
</dbReference>
<dbReference type="GO" id="GO:0016491">
    <property type="term" value="F:oxidoreductase activity"/>
    <property type="evidence" value="ECO:0007669"/>
    <property type="project" value="TreeGrafter"/>
</dbReference>
<feature type="signal peptide" evidence="2">
    <location>
        <begin position="1"/>
        <end position="24"/>
    </location>
</feature>
<dbReference type="Proteomes" id="UP000501690">
    <property type="component" value="Linkage Group LG10"/>
</dbReference>
<gene>
    <name evidence="4" type="ORF">DEO72_LG10g3084</name>
</gene>
<evidence type="ECO:0000259" key="3">
    <source>
        <dbReference type="Pfam" id="PF07732"/>
    </source>
</evidence>
<dbReference type="PANTHER" id="PTHR11709">
    <property type="entry name" value="MULTI-COPPER OXIDASE"/>
    <property type="match status" value="1"/>
</dbReference>
<dbReference type="EMBL" id="CP039354">
    <property type="protein sequence ID" value="QCE11846.1"/>
    <property type="molecule type" value="Genomic_DNA"/>
</dbReference>
<evidence type="ECO:0000256" key="1">
    <source>
        <dbReference type="ARBA" id="ARBA00010609"/>
    </source>
</evidence>
<protein>
    <submittedName>
        <fullName evidence="4">Multicopper oxidase</fullName>
    </submittedName>
</protein>
<feature type="domain" description="Plastocyanin-like" evidence="3">
    <location>
        <begin position="127"/>
        <end position="172"/>
    </location>
</feature>
<dbReference type="AlphaFoldDB" id="A0A4D6NDM0"/>
<dbReference type="InterPro" id="IPR011707">
    <property type="entry name" value="Cu-oxidase-like_N"/>
</dbReference>
<keyword evidence="2" id="KW-0732">Signal</keyword>
<reference evidence="4 5" key="1">
    <citation type="submission" date="2019-04" db="EMBL/GenBank/DDBJ databases">
        <title>An improved genome assembly and genetic linkage map for asparagus bean, Vigna unguiculata ssp. sesquipedialis.</title>
        <authorList>
            <person name="Xia Q."/>
            <person name="Zhang R."/>
            <person name="Dong Y."/>
        </authorList>
    </citation>
    <scope>NUCLEOTIDE SEQUENCE [LARGE SCALE GENOMIC DNA]</scope>
    <source>
        <tissue evidence="4">Leaf</tissue>
    </source>
</reference>
<feature type="chain" id="PRO_5020025360" evidence="2">
    <location>
        <begin position="25"/>
        <end position="186"/>
    </location>
</feature>
<organism evidence="4 5">
    <name type="scientific">Vigna unguiculata</name>
    <name type="common">Cowpea</name>
    <dbReference type="NCBI Taxonomy" id="3917"/>
    <lineage>
        <taxon>Eukaryota</taxon>
        <taxon>Viridiplantae</taxon>
        <taxon>Streptophyta</taxon>
        <taxon>Embryophyta</taxon>
        <taxon>Tracheophyta</taxon>
        <taxon>Spermatophyta</taxon>
        <taxon>Magnoliopsida</taxon>
        <taxon>eudicotyledons</taxon>
        <taxon>Gunneridae</taxon>
        <taxon>Pentapetalae</taxon>
        <taxon>rosids</taxon>
        <taxon>fabids</taxon>
        <taxon>Fabales</taxon>
        <taxon>Fabaceae</taxon>
        <taxon>Papilionoideae</taxon>
        <taxon>50 kb inversion clade</taxon>
        <taxon>NPAAA clade</taxon>
        <taxon>indigoferoid/millettioid clade</taxon>
        <taxon>Phaseoleae</taxon>
        <taxon>Vigna</taxon>
    </lineage>
</organism>
<dbReference type="Pfam" id="PF07732">
    <property type="entry name" value="Cu-oxidase_3"/>
    <property type="match status" value="2"/>
</dbReference>
<dbReference type="SUPFAM" id="SSF49503">
    <property type="entry name" value="Cupredoxins"/>
    <property type="match status" value="2"/>
</dbReference>